<evidence type="ECO:0000259" key="2">
    <source>
        <dbReference type="Pfam" id="PF12697"/>
    </source>
</evidence>
<accession>A0ABQ3VIJ4</accession>
<dbReference type="Gene3D" id="3.40.50.1820">
    <property type="entry name" value="alpha/beta hydrolase"/>
    <property type="match status" value="1"/>
</dbReference>
<dbReference type="PANTHER" id="PTHR43358">
    <property type="entry name" value="ALPHA/BETA-HYDROLASE"/>
    <property type="match status" value="1"/>
</dbReference>
<dbReference type="Proteomes" id="UP000635565">
    <property type="component" value="Unassembled WGS sequence"/>
</dbReference>
<name>A0ABQ3VIJ4_9CHLR</name>
<feature type="transmembrane region" description="Helical" evidence="1">
    <location>
        <begin position="12"/>
        <end position="35"/>
    </location>
</feature>
<dbReference type="PRINTS" id="PR00111">
    <property type="entry name" value="ABHYDROLASE"/>
</dbReference>
<dbReference type="InterPro" id="IPR000073">
    <property type="entry name" value="AB_hydrolase_1"/>
</dbReference>
<comment type="caution">
    <text evidence="3">The sequence shown here is derived from an EMBL/GenBank/DDBJ whole genome shotgun (WGS) entry which is preliminary data.</text>
</comment>
<evidence type="ECO:0000256" key="1">
    <source>
        <dbReference type="SAM" id="Phobius"/>
    </source>
</evidence>
<dbReference type="InterPro" id="IPR029058">
    <property type="entry name" value="AB_hydrolase_fold"/>
</dbReference>
<gene>
    <name evidence="3" type="ORF">KSZ_40300</name>
</gene>
<keyword evidence="1" id="KW-0812">Transmembrane</keyword>
<dbReference type="SUPFAM" id="SSF53474">
    <property type="entry name" value="alpha/beta-Hydrolases"/>
    <property type="match status" value="1"/>
</dbReference>
<dbReference type="Pfam" id="PF12697">
    <property type="entry name" value="Abhydrolase_6"/>
    <property type="match status" value="1"/>
</dbReference>
<organism evidence="3 4">
    <name type="scientific">Dictyobacter formicarum</name>
    <dbReference type="NCBI Taxonomy" id="2778368"/>
    <lineage>
        <taxon>Bacteria</taxon>
        <taxon>Bacillati</taxon>
        <taxon>Chloroflexota</taxon>
        <taxon>Ktedonobacteria</taxon>
        <taxon>Ktedonobacterales</taxon>
        <taxon>Dictyobacteraceae</taxon>
        <taxon>Dictyobacter</taxon>
    </lineage>
</organism>
<keyword evidence="1" id="KW-1133">Transmembrane helix</keyword>
<evidence type="ECO:0000313" key="4">
    <source>
        <dbReference type="Proteomes" id="UP000635565"/>
    </source>
</evidence>
<sequence length="351" mass="39167">MAGQHRWARGLATSTASILGLTVTSGLALVAHFFVQEFSRPHIPLPDSAMDWGMPTALLEEPPQLAQRSLLFKASDGTLLCGDFWAQPVPAPTVILCHGYRISRSHLRPVAQLEYSRGYNVLFFDFRGHGDSESVMTTAGNAEVRDMEAAIFVASHQPETLPGKIIIHGFSMGAAVALLTPPHHDVVAIIADSPYARSDDILRRLVAFRLVDEWLKRYPQLPLPQLLVTLLAWSIVGMSRIVFRLRYGFTVVARPDTSFKRWKQRSKKILKYHPIPILLIHSSGDNLIPIEHAHQIMAEAAACGAPLETYFVDAHVHCGAYGWNPLQYDLVIQTFLAKHLADALPERHRRL</sequence>
<evidence type="ECO:0000313" key="3">
    <source>
        <dbReference type="EMBL" id="GHO86024.1"/>
    </source>
</evidence>
<protein>
    <submittedName>
        <fullName evidence="3">Alpha/beta hydrolase</fullName>
    </submittedName>
</protein>
<reference evidence="3 4" key="1">
    <citation type="journal article" date="2021" name="Int. J. Syst. Evol. Microbiol.">
        <title>Reticulibacter mediterranei gen. nov., sp. nov., within the new family Reticulibacteraceae fam. nov., and Ktedonospora formicarum gen. nov., sp. nov., Ktedonobacter robiniae sp. nov., Dictyobacter formicarum sp. nov. and Dictyobacter arantiisoli sp. nov., belonging to the class Ktedonobacteria.</title>
        <authorList>
            <person name="Yabe S."/>
            <person name="Zheng Y."/>
            <person name="Wang C.M."/>
            <person name="Sakai Y."/>
            <person name="Abe K."/>
            <person name="Yokota A."/>
            <person name="Donadio S."/>
            <person name="Cavaletti L."/>
            <person name="Monciardini P."/>
        </authorList>
    </citation>
    <scope>NUCLEOTIDE SEQUENCE [LARGE SCALE GENOMIC DNA]</scope>
    <source>
        <strain evidence="3 4">SOSP1-9</strain>
    </source>
</reference>
<dbReference type="EMBL" id="BNJJ01000011">
    <property type="protein sequence ID" value="GHO86024.1"/>
    <property type="molecule type" value="Genomic_DNA"/>
</dbReference>
<dbReference type="RefSeq" id="WP_201363656.1">
    <property type="nucleotide sequence ID" value="NZ_BNJJ01000011.1"/>
</dbReference>
<keyword evidence="3" id="KW-0378">Hydrolase</keyword>
<dbReference type="InterPro" id="IPR052920">
    <property type="entry name" value="DNA-binding_regulatory"/>
</dbReference>
<dbReference type="GO" id="GO:0016787">
    <property type="term" value="F:hydrolase activity"/>
    <property type="evidence" value="ECO:0007669"/>
    <property type="project" value="UniProtKB-KW"/>
</dbReference>
<proteinExistence type="predicted"/>
<keyword evidence="4" id="KW-1185">Reference proteome</keyword>
<dbReference type="PANTHER" id="PTHR43358:SF4">
    <property type="entry name" value="ALPHA_BETA HYDROLASE FOLD-1 DOMAIN-CONTAINING PROTEIN"/>
    <property type="match status" value="1"/>
</dbReference>
<keyword evidence="1" id="KW-0472">Membrane</keyword>
<feature type="domain" description="AB hydrolase-1" evidence="2">
    <location>
        <begin position="94"/>
        <end position="305"/>
    </location>
</feature>